<keyword evidence="1" id="KW-0175">Coiled coil</keyword>
<gene>
    <name evidence="3" type="ORF">K444DRAFT_697438</name>
</gene>
<feature type="compositionally biased region" description="Basic and acidic residues" evidence="2">
    <location>
        <begin position="238"/>
        <end position="252"/>
    </location>
</feature>
<organism evidence="3 4">
    <name type="scientific">Hyaloscypha bicolor E</name>
    <dbReference type="NCBI Taxonomy" id="1095630"/>
    <lineage>
        <taxon>Eukaryota</taxon>
        <taxon>Fungi</taxon>
        <taxon>Dikarya</taxon>
        <taxon>Ascomycota</taxon>
        <taxon>Pezizomycotina</taxon>
        <taxon>Leotiomycetes</taxon>
        <taxon>Helotiales</taxon>
        <taxon>Hyaloscyphaceae</taxon>
        <taxon>Hyaloscypha</taxon>
        <taxon>Hyaloscypha bicolor</taxon>
    </lineage>
</organism>
<evidence type="ECO:0000313" key="3">
    <source>
        <dbReference type="EMBL" id="PMD54481.1"/>
    </source>
</evidence>
<dbReference type="InParanoid" id="A0A2J6SUN4"/>
<dbReference type="STRING" id="1095630.A0A2J6SUN4"/>
<proteinExistence type="predicted"/>
<dbReference type="GeneID" id="36596005"/>
<dbReference type="AlphaFoldDB" id="A0A2J6SUN4"/>
<feature type="compositionally biased region" description="Low complexity" evidence="2">
    <location>
        <begin position="176"/>
        <end position="197"/>
    </location>
</feature>
<feature type="compositionally biased region" description="Low complexity" evidence="2">
    <location>
        <begin position="208"/>
        <end position="218"/>
    </location>
</feature>
<evidence type="ECO:0000256" key="2">
    <source>
        <dbReference type="SAM" id="MobiDB-lite"/>
    </source>
</evidence>
<reference evidence="3 4" key="1">
    <citation type="submission" date="2016-04" db="EMBL/GenBank/DDBJ databases">
        <title>A degradative enzymes factory behind the ericoid mycorrhizal symbiosis.</title>
        <authorList>
            <consortium name="DOE Joint Genome Institute"/>
            <person name="Martino E."/>
            <person name="Morin E."/>
            <person name="Grelet G."/>
            <person name="Kuo A."/>
            <person name="Kohler A."/>
            <person name="Daghino S."/>
            <person name="Barry K."/>
            <person name="Choi C."/>
            <person name="Cichocki N."/>
            <person name="Clum A."/>
            <person name="Copeland A."/>
            <person name="Hainaut M."/>
            <person name="Haridas S."/>
            <person name="Labutti K."/>
            <person name="Lindquist E."/>
            <person name="Lipzen A."/>
            <person name="Khouja H.-R."/>
            <person name="Murat C."/>
            <person name="Ohm R."/>
            <person name="Olson A."/>
            <person name="Spatafora J."/>
            <person name="Veneault-Fourrey C."/>
            <person name="Henrissat B."/>
            <person name="Grigoriev I."/>
            <person name="Martin F."/>
            <person name="Perotto S."/>
        </authorList>
    </citation>
    <scope>NUCLEOTIDE SEQUENCE [LARGE SCALE GENOMIC DNA]</scope>
    <source>
        <strain evidence="3 4">E</strain>
    </source>
</reference>
<keyword evidence="4" id="KW-1185">Reference proteome</keyword>
<accession>A0A2J6SUN4</accession>
<protein>
    <submittedName>
        <fullName evidence="3">Uncharacterized protein</fullName>
    </submittedName>
</protein>
<evidence type="ECO:0000256" key="1">
    <source>
        <dbReference type="SAM" id="Coils"/>
    </source>
</evidence>
<feature type="coiled-coil region" evidence="1">
    <location>
        <begin position="9"/>
        <end position="76"/>
    </location>
</feature>
<dbReference type="Proteomes" id="UP000235371">
    <property type="component" value="Unassembled WGS sequence"/>
</dbReference>
<dbReference type="RefSeq" id="XP_024731385.1">
    <property type="nucleotide sequence ID" value="XM_024887929.1"/>
</dbReference>
<evidence type="ECO:0000313" key="4">
    <source>
        <dbReference type="Proteomes" id="UP000235371"/>
    </source>
</evidence>
<sequence length="268" mass="29667">MQTVATERIAALQKQLEIARLVLQDTLARGESEKARILEETQESQQFFEGLCAKTEKEIEETEKELSAEVEKDRDNWKRWAPAELIRRWETGDFDYKHFKDTENAKLLRQAYKTCSPEAEPRSVSRIMRVSAQVGAGWYKTPLEAPHCDPPREKSDAASAAATPVKATLVNATPAKATPAKATTPKKVTPAKTVPAKSTPVETTPVQKTLAKATPAKKTTGKKAPAEKIPIHARGVKRARESMTGAEEKVVQEKAQQLPADKKIKISM</sequence>
<feature type="region of interest" description="Disordered" evidence="2">
    <location>
        <begin position="176"/>
        <end position="268"/>
    </location>
</feature>
<dbReference type="OrthoDB" id="3540443at2759"/>
<name>A0A2J6SUN4_9HELO</name>
<dbReference type="EMBL" id="KZ613859">
    <property type="protein sequence ID" value="PMD54481.1"/>
    <property type="molecule type" value="Genomic_DNA"/>
</dbReference>